<comment type="caution">
    <text evidence="1">The sequence shown here is derived from an EMBL/GenBank/DDBJ whole genome shotgun (WGS) entry which is preliminary data.</text>
</comment>
<evidence type="ECO:0000313" key="1">
    <source>
        <dbReference type="EMBL" id="RXW20912.1"/>
    </source>
</evidence>
<organism evidence="1 2">
    <name type="scientific">Candolleomyces aberdarensis</name>
    <dbReference type="NCBI Taxonomy" id="2316362"/>
    <lineage>
        <taxon>Eukaryota</taxon>
        <taxon>Fungi</taxon>
        <taxon>Dikarya</taxon>
        <taxon>Basidiomycota</taxon>
        <taxon>Agaricomycotina</taxon>
        <taxon>Agaricomycetes</taxon>
        <taxon>Agaricomycetidae</taxon>
        <taxon>Agaricales</taxon>
        <taxon>Agaricineae</taxon>
        <taxon>Psathyrellaceae</taxon>
        <taxon>Candolleomyces</taxon>
    </lineage>
</organism>
<sequence length="124" mass="14605">MGTTGDTTTTNKSIKRPHAIKTLLFDRYWKRYFEAWNDRAQQVYEKKYELQAQMIELDQADDEAIEHLYELHLDNVRSYEGACKEKDPDTARDYVDKIRKNANQMDDLTKCAVHAMQRGSQKVD</sequence>
<accession>A0A4Q2DP25</accession>
<dbReference type="EMBL" id="SDEE01000128">
    <property type="protein sequence ID" value="RXW20912.1"/>
    <property type="molecule type" value="Genomic_DNA"/>
</dbReference>
<dbReference type="AlphaFoldDB" id="A0A4Q2DP25"/>
<protein>
    <submittedName>
        <fullName evidence="1">Uncharacterized protein</fullName>
    </submittedName>
</protein>
<keyword evidence="2" id="KW-1185">Reference proteome</keyword>
<proteinExistence type="predicted"/>
<reference evidence="1 2" key="1">
    <citation type="submission" date="2019-01" db="EMBL/GenBank/DDBJ databases">
        <title>Draft genome sequence of Psathyrella aberdarensis IHI B618.</title>
        <authorList>
            <person name="Buettner E."/>
            <person name="Kellner H."/>
        </authorList>
    </citation>
    <scope>NUCLEOTIDE SEQUENCE [LARGE SCALE GENOMIC DNA]</scope>
    <source>
        <strain evidence="1 2">IHI B618</strain>
    </source>
</reference>
<evidence type="ECO:0000313" key="2">
    <source>
        <dbReference type="Proteomes" id="UP000290288"/>
    </source>
</evidence>
<gene>
    <name evidence="1" type="ORF">EST38_g4934</name>
</gene>
<dbReference type="Proteomes" id="UP000290288">
    <property type="component" value="Unassembled WGS sequence"/>
</dbReference>
<name>A0A4Q2DP25_9AGAR</name>